<keyword evidence="2" id="KW-0810">Translation regulation</keyword>
<dbReference type="PANTHER" id="PTHR12789:SF0">
    <property type="entry name" value="DENSITY-REGULATED PROTEIN"/>
    <property type="match status" value="1"/>
</dbReference>
<dbReference type="KEGG" id="kbs:EPA93_27975"/>
<evidence type="ECO:0000313" key="5">
    <source>
        <dbReference type="EMBL" id="QBD79608.1"/>
    </source>
</evidence>
<evidence type="ECO:0000256" key="2">
    <source>
        <dbReference type="ARBA" id="ARBA00022845"/>
    </source>
</evidence>
<keyword evidence="6" id="KW-1185">Reference proteome</keyword>
<comment type="similarity">
    <text evidence="1">Belongs to the SUI1 family.</text>
</comment>
<dbReference type="CDD" id="cd11567">
    <property type="entry name" value="YciH_like"/>
    <property type="match status" value="1"/>
</dbReference>
<dbReference type="EMBL" id="CP035758">
    <property type="protein sequence ID" value="QBD79608.1"/>
    <property type="molecule type" value="Genomic_DNA"/>
</dbReference>
<evidence type="ECO:0000256" key="3">
    <source>
        <dbReference type="ARBA" id="ARBA00022917"/>
    </source>
</evidence>
<dbReference type="GO" id="GO:0001731">
    <property type="term" value="P:formation of translation preinitiation complex"/>
    <property type="evidence" value="ECO:0007669"/>
    <property type="project" value="TreeGrafter"/>
</dbReference>
<reference evidence="5 6" key="1">
    <citation type="submission" date="2019-01" db="EMBL/GenBank/DDBJ databases">
        <title>Ktedonosporobacter rubrisoli SCAWS-G2.</title>
        <authorList>
            <person name="Huang Y."/>
            <person name="Yan B."/>
        </authorList>
    </citation>
    <scope>NUCLEOTIDE SEQUENCE [LARGE SCALE GENOMIC DNA]</scope>
    <source>
        <strain evidence="5 6">SCAWS-G2</strain>
    </source>
</reference>
<dbReference type="GO" id="GO:0003729">
    <property type="term" value="F:mRNA binding"/>
    <property type="evidence" value="ECO:0007669"/>
    <property type="project" value="TreeGrafter"/>
</dbReference>
<dbReference type="InterPro" id="IPR001950">
    <property type="entry name" value="SUI1"/>
</dbReference>
<name>A0A4P6JVB8_KTERU</name>
<dbReference type="SUPFAM" id="SSF55159">
    <property type="entry name" value="eIF1-like"/>
    <property type="match status" value="1"/>
</dbReference>
<evidence type="ECO:0000259" key="4">
    <source>
        <dbReference type="PROSITE" id="PS50296"/>
    </source>
</evidence>
<dbReference type="InterPro" id="IPR036877">
    <property type="entry name" value="SUI1_dom_sf"/>
</dbReference>
<dbReference type="PIRSF" id="PIRSF037511">
    <property type="entry name" value="Transl_init_SUI1_pro"/>
    <property type="match status" value="1"/>
</dbReference>
<evidence type="ECO:0000313" key="6">
    <source>
        <dbReference type="Proteomes" id="UP000290365"/>
    </source>
</evidence>
<dbReference type="Gene3D" id="3.30.780.10">
    <property type="entry name" value="SUI1-like domain"/>
    <property type="match status" value="1"/>
</dbReference>
<dbReference type="OrthoDB" id="9792915at2"/>
<evidence type="ECO:0000256" key="1">
    <source>
        <dbReference type="ARBA" id="ARBA00005422"/>
    </source>
</evidence>
<dbReference type="Proteomes" id="UP000290365">
    <property type="component" value="Chromosome"/>
</dbReference>
<protein>
    <submittedName>
        <fullName evidence="5">Translation initiation factor Sui1</fullName>
    </submittedName>
</protein>
<keyword evidence="5" id="KW-0396">Initiation factor</keyword>
<sequence length="119" mass="12596">MQSDRLVYSTDGGRVTTCPTCGLPYKDCRCGQSGQPTRKSDGIVRVRRDRKGRGGKTVTVVDGVPGSEAELNALAQQLKKLCGSGGTVKDGNIEIQGDHCEKVIAKLSALSYKVKRAGG</sequence>
<dbReference type="AlphaFoldDB" id="A0A4P6JVB8"/>
<dbReference type="InterPro" id="IPR050318">
    <property type="entry name" value="DENR/SUI1_TIF"/>
</dbReference>
<feature type="domain" description="SUI1" evidence="4">
    <location>
        <begin position="48"/>
        <end position="111"/>
    </location>
</feature>
<gene>
    <name evidence="5" type="ORF">EPA93_27975</name>
</gene>
<dbReference type="NCBIfam" id="NF005297">
    <property type="entry name" value="PRK06824.1"/>
    <property type="match status" value="1"/>
</dbReference>
<dbReference type="PROSITE" id="PS50296">
    <property type="entry name" value="SUI1"/>
    <property type="match status" value="1"/>
</dbReference>
<dbReference type="GO" id="GO:0003743">
    <property type="term" value="F:translation initiation factor activity"/>
    <property type="evidence" value="ECO:0007669"/>
    <property type="project" value="UniProtKB-KW"/>
</dbReference>
<dbReference type="GO" id="GO:0002188">
    <property type="term" value="P:translation reinitiation"/>
    <property type="evidence" value="ECO:0007669"/>
    <property type="project" value="TreeGrafter"/>
</dbReference>
<organism evidence="5 6">
    <name type="scientific">Ktedonosporobacter rubrisoli</name>
    <dbReference type="NCBI Taxonomy" id="2509675"/>
    <lineage>
        <taxon>Bacteria</taxon>
        <taxon>Bacillati</taxon>
        <taxon>Chloroflexota</taxon>
        <taxon>Ktedonobacteria</taxon>
        <taxon>Ktedonobacterales</taxon>
        <taxon>Ktedonosporobacteraceae</taxon>
        <taxon>Ktedonosporobacter</taxon>
    </lineage>
</organism>
<dbReference type="PANTHER" id="PTHR12789">
    <property type="entry name" value="DENSITY-REGULATED PROTEIN HOMOLOG"/>
    <property type="match status" value="1"/>
</dbReference>
<dbReference type="GO" id="GO:0006417">
    <property type="term" value="P:regulation of translation"/>
    <property type="evidence" value="ECO:0007669"/>
    <property type="project" value="UniProtKB-KW"/>
</dbReference>
<keyword evidence="3" id="KW-0648">Protein biosynthesis</keyword>
<dbReference type="Pfam" id="PF01253">
    <property type="entry name" value="SUI1"/>
    <property type="match status" value="1"/>
</dbReference>
<dbReference type="FunFam" id="3.30.780.10:FF:000002">
    <property type="entry name" value="Stress response translation initiation inhibitor"/>
    <property type="match status" value="1"/>
</dbReference>
<proteinExistence type="inferred from homology"/>
<dbReference type="InterPro" id="IPR005872">
    <property type="entry name" value="SUI1_arc_bac"/>
</dbReference>
<accession>A0A4P6JVB8</accession>
<dbReference type="RefSeq" id="WP_129890674.1">
    <property type="nucleotide sequence ID" value="NZ_CP035758.1"/>
</dbReference>